<accession>A0A8H9QZY3</accession>
<dbReference type="RefSeq" id="WP_338844332.1">
    <property type="nucleotide sequence ID" value="NZ_CP148596.1"/>
</dbReference>
<sequence>MKFEINFSKYINSMFPDEWRWATIEADSEDEAIKKLINDNDGKVNYILSVTEVK</sequence>
<organism evidence="1">
    <name type="scientific">Clostridium perfringens</name>
    <dbReference type="NCBI Taxonomy" id="1502"/>
    <lineage>
        <taxon>Bacteria</taxon>
        <taxon>Bacillati</taxon>
        <taxon>Bacillota</taxon>
        <taxon>Clostridia</taxon>
        <taxon>Eubacteriales</taxon>
        <taxon>Clostridiaceae</taxon>
        <taxon>Clostridium</taxon>
    </lineage>
</organism>
<gene>
    <name evidence="1" type="ORF">I9080_002915</name>
</gene>
<name>A0A8H9QZY3_CLOPF</name>
<comment type="caution">
    <text evidence="1">The sequence shown here is derived from an EMBL/GenBank/DDBJ whole genome shotgun (WGS) entry which is preliminary data.</text>
</comment>
<proteinExistence type="predicted"/>
<reference evidence="1" key="2">
    <citation type="submission" date="2020-07" db="EMBL/GenBank/DDBJ databases">
        <authorList>
            <consortium name="NCBI Pathogen Detection Project"/>
        </authorList>
    </citation>
    <scope>NUCLEOTIDE SEQUENCE</scope>
    <source>
        <strain evidence="1">C8</strain>
    </source>
</reference>
<dbReference type="EMBL" id="DACTCB010000022">
    <property type="protein sequence ID" value="HAT4309071.1"/>
    <property type="molecule type" value="Genomic_DNA"/>
</dbReference>
<evidence type="ECO:0000313" key="1">
    <source>
        <dbReference type="EMBL" id="HAT4309071.1"/>
    </source>
</evidence>
<dbReference type="AlphaFoldDB" id="A0A8H9QZY3"/>
<protein>
    <submittedName>
        <fullName evidence="1">Uncharacterized protein</fullName>
    </submittedName>
</protein>
<reference evidence="1" key="1">
    <citation type="journal article" date="2018" name="Genome Biol.">
        <title>SKESA: strategic k-mer extension for scrupulous assemblies.</title>
        <authorList>
            <person name="Souvorov A."/>
            <person name="Agarwala R."/>
            <person name="Lipman D.J."/>
        </authorList>
    </citation>
    <scope>NUCLEOTIDE SEQUENCE</scope>
    <source>
        <strain evidence="1">C8</strain>
    </source>
</reference>
<dbReference type="Proteomes" id="UP000859547">
    <property type="component" value="Unassembled WGS sequence"/>
</dbReference>